<feature type="region of interest" description="Disordered" evidence="1">
    <location>
        <begin position="15"/>
        <end position="43"/>
    </location>
</feature>
<keyword evidence="3" id="KW-1185">Reference proteome</keyword>
<gene>
    <name evidence="2" type="ORF">EVAR_57766_1</name>
</gene>
<comment type="caution">
    <text evidence="2">The sequence shown here is derived from an EMBL/GenBank/DDBJ whole genome shotgun (WGS) entry which is preliminary data.</text>
</comment>
<organism evidence="2 3">
    <name type="scientific">Eumeta variegata</name>
    <name type="common">Bagworm moth</name>
    <name type="synonym">Eumeta japonica</name>
    <dbReference type="NCBI Taxonomy" id="151549"/>
    <lineage>
        <taxon>Eukaryota</taxon>
        <taxon>Metazoa</taxon>
        <taxon>Ecdysozoa</taxon>
        <taxon>Arthropoda</taxon>
        <taxon>Hexapoda</taxon>
        <taxon>Insecta</taxon>
        <taxon>Pterygota</taxon>
        <taxon>Neoptera</taxon>
        <taxon>Endopterygota</taxon>
        <taxon>Lepidoptera</taxon>
        <taxon>Glossata</taxon>
        <taxon>Ditrysia</taxon>
        <taxon>Tineoidea</taxon>
        <taxon>Psychidae</taxon>
        <taxon>Oiketicinae</taxon>
        <taxon>Eumeta</taxon>
    </lineage>
</organism>
<feature type="compositionally biased region" description="Basic residues" evidence="1">
    <location>
        <begin position="31"/>
        <end position="43"/>
    </location>
</feature>
<proteinExistence type="predicted"/>
<protein>
    <submittedName>
        <fullName evidence="2">Uncharacterized protein</fullName>
    </submittedName>
</protein>
<evidence type="ECO:0000313" key="2">
    <source>
        <dbReference type="EMBL" id="GBP70999.1"/>
    </source>
</evidence>
<sequence length="260" mass="28389">MLRIDIVKELHSYNIRRSASGPTPPSPPRTRPARRAPLHGRAVPRRPEAHAIIERCQLEVVHVRASMGHRVQRGGARARGRRVVVAKDAESAAARGECPRTRGGGVSAPRAAGCAVRVSAARAITRPRSVLVPHSVQMLVSPWRCPWWSWAPRCWRRRRAPTVGAARMRPAGACLRGGRVRQRAGVGLFIASFVGRAATSTPPNLQTRAAPRAAPPARTRRYLLNYTDFLHSKSFAGRAVAAVAGRGATRGTDEYSQMTY</sequence>
<dbReference type="EMBL" id="BGZK01001094">
    <property type="protein sequence ID" value="GBP70999.1"/>
    <property type="molecule type" value="Genomic_DNA"/>
</dbReference>
<evidence type="ECO:0000256" key="1">
    <source>
        <dbReference type="SAM" id="MobiDB-lite"/>
    </source>
</evidence>
<accession>A0A4C1Y8U5</accession>
<evidence type="ECO:0000313" key="3">
    <source>
        <dbReference type="Proteomes" id="UP000299102"/>
    </source>
</evidence>
<reference evidence="2 3" key="1">
    <citation type="journal article" date="2019" name="Commun. Biol.">
        <title>The bagworm genome reveals a unique fibroin gene that provides high tensile strength.</title>
        <authorList>
            <person name="Kono N."/>
            <person name="Nakamura H."/>
            <person name="Ohtoshi R."/>
            <person name="Tomita M."/>
            <person name="Numata K."/>
            <person name="Arakawa K."/>
        </authorList>
    </citation>
    <scope>NUCLEOTIDE SEQUENCE [LARGE SCALE GENOMIC DNA]</scope>
</reference>
<name>A0A4C1Y8U5_EUMVA</name>
<dbReference type="Proteomes" id="UP000299102">
    <property type="component" value="Unassembled WGS sequence"/>
</dbReference>
<dbReference type="AlphaFoldDB" id="A0A4C1Y8U5"/>